<protein>
    <submittedName>
        <fullName evidence="2">Uncharacterized protein</fullName>
    </submittedName>
</protein>
<evidence type="ECO:0000256" key="1">
    <source>
        <dbReference type="SAM" id="MobiDB-lite"/>
    </source>
</evidence>
<dbReference type="AlphaFoldDB" id="A0AAD6UMF9"/>
<organism evidence="2 3">
    <name type="scientific">Mycena pura</name>
    <dbReference type="NCBI Taxonomy" id="153505"/>
    <lineage>
        <taxon>Eukaryota</taxon>
        <taxon>Fungi</taxon>
        <taxon>Dikarya</taxon>
        <taxon>Basidiomycota</taxon>
        <taxon>Agaricomycotina</taxon>
        <taxon>Agaricomycetes</taxon>
        <taxon>Agaricomycetidae</taxon>
        <taxon>Agaricales</taxon>
        <taxon>Marasmiineae</taxon>
        <taxon>Mycenaceae</taxon>
        <taxon>Mycena</taxon>
    </lineage>
</organism>
<evidence type="ECO:0000313" key="2">
    <source>
        <dbReference type="EMBL" id="KAJ7185144.1"/>
    </source>
</evidence>
<feature type="region of interest" description="Disordered" evidence="1">
    <location>
        <begin position="123"/>
        <end position="174"/>
    </location>
</feature>
<accession>A0AAD6UMF9</accession>
<reference evidence="2" key="1">
    <citation type="submission" date="2023-03" db="EMBL/GenBank/DDBJ databases">
        <title>Massive genome expansion in bonnet fungi (Mycena s.s.) driven by repeated elements and novel gene families across ecological guilds.</title>
        <authorList>
            <consortium name="Lawrence Berkeley National Laboratory"/>
            <person name="Harder C.B."/>
            <person name="Miyauchi S."/>
            <person name="Viragh M."/>
            <person name="Kuo A."/>
            <person name="Thoen E."/>
            <person name="Andreopoulos B."/>
            <person name="Lu D."/>
            <person name="Skrede I."/>
            <person name="Drula E."/>
            <person name="Henrissat B."/>
            <person name="Morin E."/>
            <person name="Kohler A."/>
            <person name="Barry K."/>
            <person name="LaButti K."/>
            <person name="Morin E."/>
            <person name="Salamov A."/>
            <person name="Lipzen A."/>
            <person name="Mereny Z."/>
            <person name="Hegedus B."/>
            <person name="Baldrian P."/>
            <person name="Stursova M."/>
            <person name="Weitz H."/>
            <person name="Taylor A."/>
            <person name="Grigoriev I.V."/>
            <person name="Nagy L.G."/>
            <person name="Martin F."/>
            <person name="Kauserud H."/>
        </authorList>
    </citation>
    <scope>NUCLEOTIDE SEQUENCE</scope>
    <source>
        <strain evidence="2">9144</strain>
    </source>
</reference>
<comment type="caution">
    <text evidence="2">The sequence shown here is derived from an EMBL/GenBank/DDBJ whole genome shotgun (WGS) entry which is preliminary data.</text>
</comment>
<feature type="non-terminal residue" evidence="2">
    <location>
        <position position="259"/>
    </location>
</feature>
<name>A0AAD6UMF9_9AGAR</name>
<keyword evidence="3" id="KW-1185">Reference proteome</keyword>
<dbReference type="Gene3D" id="3.40.50.300">
    <property type="entry name" value="P-loop containing nucleotide triphosphate hydrolases"/>
    <property type="match status" value="1"/>
</dbReference>
<evidence type="ECO:0000313" key="3">
    <source>
        <dbReference type="Proteomes" id="UP001219525"/>
    </source>
</evidence>
<dbReference type="CDD" id="cd21037">
    <property type="entry name" value="MLKL_NTD"/>
    <property type="match status" value="1"/>
</dbReference>
<dbReference type="SUPFAM" id="SSF52540">
    <property type="entry name" value="P-loop containing nucleoside triphosphate hydrolases"/>
    <property type="match status" value="1"/>
</dbReference>
<dbReference type="InterPro" id="IPR059179">
    <property type="entry name" value="MLKL-like_MCAfunc"/>
</dbReference>
<dbReference type="InterPro" id="IPR027417">
    <property type="entry name" value="P-loop_NTPase"/>
</dbReference>
<dbReference type="Proteomes" id="UP001219525">
    <property type="component" value="Unassembled WGS sequence"/>
</dbReference>
<sequence length="259" mass="27632">MSERAYELVCAIINICRDAEAELTPHMVRSINQFTECVVALPISLHPSRPSVLTAPHRRTLEKILSFVRTQVAGGSFWRRMLRALDDADLIAECTAGLKHALDVFGVQSGLIAALTMAEMQRDARSAPRRAHRDPQREEARAQGAPRVHRRSGATIAGPDDGAEGRGKRKKRRTASLAPVAACVLPASPKIFHGRAEELAHVVNTILAPAPASSSSAAAPTPARITIPGPAGIGKSALALAAAHHPAVAAHFAARRFFV</sequence>
<gene>
    <name evidence="2" type="ORF">GGX14DRAFT_485706</name>
</gene>
<dbReference type="EMBL" id="JARJCW010000218">
    <property type="protein sequence ID" value="KAJ7185144.1"/>
    <property type="molecule type" value="Genomic_DNA"/>
</dbReference>
<proteinExistence type="predicted"/>